<proteinExistence type="predicted"/>
<dbReference type="Proteomes" id="UP001558353">
    <property type="component" value="Unassembled WGS sequence"/>
</dbReference>
<gene>
    <name evidence="2" type="ORF">VVR64_04350</name>
</gene>
<dbReference type="RefSeq" id="WP_368522197.1">
    <property type="nucleotide sequence ID" value="NZ_JAYWMA010000003.1"/>
</dbReference>
<keyword evidence="1" id="KW-0472">Membrane</keyword>
<organism evidence="2 3">
    <name type="scientific">Corynebacterium xerosis</name>
    <dbReference type="NCBI Taxonomy" id="1725"/>
    <lineage>
        <taxon>Bacteria</taxon>
        <taxon>Bacillati</taxon>
        <taxon>Actinomycetota</taxon>
        <taxon>Actinomycetes</taxon>
        <taxon>Mycobacteriales</taxon>
        <taxon>Corynebacteriaceae</taxon>
        <taxon>Corynebacterium</taxon>
    </lineage>
</organism>
<sequence>MGFIERGLQQHREYQERRWERQRQDWEDAKPVLIGLVLFLFALSLVFWWGPFLWILAFISTFIVPAVGVFLIIRSSHAGGRQGRAVNAEIEAMANDASFDVSDQIIVWDKLRISKGIGTSMEGREDEIADFCRRLIDVRAEISEAATPHHKIEAVLAADAVLAAVRSVDLA</sequence>
<name>A0ABV3UTD0_9CORY</name>
<dbReference type="EMBL" id="JAYWMA010000003">
    <property type="protein sequence ID" value="MEX3528299.1"/>
    <property type="molecule type" value="Genomic_DNA"/>
</dbReference>
<evidence type="ECO:0000313" key="2">
    <source>
        <dbReference type="EMBL" id="MEX3528299.1"/>
    </source>
</evidence>
<evidence type="ECO:0000313" key="3">
    <source>
        <dbReference type="Proteomes" id="UP001558353"/>
    </source>
</evidence>
<keyword evidence="3" id="KW-1185">Reference proteome</keyword>
<feature type="transmembrane region" description="Helical" evidence="1">
    <location>
        <begin position="55"/>
        <end position="73"/>
    </location>
</feature>
<reference evidence="2 3" key="1">
    <citation type="journal article" date="2024" name="Fungal Genet. Biol.">
        <title>The porcine skin microbiome exhibits broad fungal antagonism.</title>
        <authorList>
            <person name="De La Cruz K.F."/>
            <person name="Townsend E.C."/>
            <person name="Alex Cheong J.Z."/>
            <person name="Salamzade R."/>
            <person name="Liu A."/>
            <person name="Sandstrom S."/>
            <person name="Davila E."/>
            <person name="Huang L."/>
            <person name="Xu K.H."/>
            <person name="Wu S.Y."/>
            <person name="Meudt J.J."/>
            <person name="Shanmuganayagam D."/>
            <person name="Gibson A.L.F."/>
            <person name="Kalan L.R."/>
        </authorList>
    </citation>
    <scope>NUCLEOTIDE SEQUENCE [LARGE SCALE GENOMIC DNA]</scope>
    <source>
        <strain evidence="2 3">LK2569</strain>
    </source>
</reference>
<keyword evidence="1" id="KW-1133">Transmembrane helix</keyword>
<feature type="transmembrane region" description="Helical" evidence="1">
    <location>
        <begin position="31"/>
        <end position="49"/>
    </location>
</feature>
<evidence type="ECO:0000256" key="1">
    <source>
        <dbReference type="SAM" id="Phobius"/>
    </source>
</evidence>
<keyword evidence="1" id="KW-0812">Transmembrane</keyword>
<protein>
    <submittedName>
        <fullName evidence="2">Uncharacterized protein</fullName>
    </submittedName>
</protein>
<comment type="caution">
    <text evidence="2">The sequence shown here is derived from an EMBL/GenBank/DDBJ whole genome shotgun (WGS) entry which is preliminary data.</text>
</comment>
<accession>A0ABV3UTD0</accession>